<keyword evidence="6" id="KW-1185">Reference proteome</keyword>
<evidence type="ECO:0000313" key="5">
    <source>
        <dbReference type="EMBL" id="KAE8037338.1"/>
    </source>
</evidence>
<dbReference type="GO" id="GO:0015743">
    <property type="term" value="P:malate transport"/>
    <property type="evidence" value="ECO:0007669"/>
    <property type="project" value="InterPro"/>
</dbReference>
<evidence type="ECO:0000313" key="6">
    <source>
        <dbReference type="Proteomes" id="UP000327013"/>
    </source>
</evidence>
<dbReference type="GO" id="GO:0016020">
    <property type="term" value="C:membrane"/>
    <property type="evidence" value="ECO:0007669"/>
    <property type="project" value="UniProtKB-SubCell"/>
</dbReference>
<sequence>MGSMALPFWVPKSLEKTPSEFQSKIQEQCTEICSESGKALKELASELKQMTQPTSVNVHIEHSKIAAEKLKSFLNTTCLWENANL</sequence>
<keyword evidence="2" id="KW-0812">Transmembrane</keyword>
<organism evidence="5 6">
    <name type="scientific">Carpinus fangiana</name>
    <dbReference type="NCBI Taxonomy" id="176857"/>
    <lineage>
        <taxon>Eukaryota</taxon>
        <taxon>Viridiplantae</taxon>
        <taxon>Streptophyta</taxon>
        <taxon>Embryophyta</taxon>
        <taxon>Tracheophyta</taxon>
        <taxon>Spermatophyta</taxon>
        <taxon>Magnoliopsida</taxon>
        <taxon>eudicotyledons</taxon>
        <taxon>Gunneridae</taxon>
        <taxon>Pentapetalae</taxon>
        <taxon>rosids</taxon>
        <taxon>fabids</taxon>
        <taxon>Fagales</taxon>
        <taxon>Betulaceae</taxon>
        <taxon>Carpinus</taxon>
    </lineage>
</organism>
<reference evidence="5 6" key="1">
    <citation type="submission" date="2019-06" db="EMBL/GenBank/DDBJ databases">
        <title>A chromosomal-level reference genome of Carpinus fangiana (Coryloideae, Betulaceae).</title>
        <authorList>
            <person name="Yang X."/>
            <person name="Wang Z."/>
            <person name="Zhang L."/>
            <person name="Hao G."/>
            <person name="Liu J."/>
            <person name="Yang Y."/>
        </authorList>
    </citation>
    <scope>NUCLEOTIDE SEQUENCE [LARGE SCALE GENOMIC DNA]</scope>
    <source>
        <strain evidence="5">Cfa_2016G</strain>
        <tissue evidence="5">Leaf</tissue>
    </source>
</reference>
<dbReference type="Proteomes" id="UP000327013">
    <property type="component" value="Chromosome 4"/>
</dbReference>
<comment type="subcellular location">
    <subcellularLocation>
        <location evidence="1">Membrane</location>
        <topology evidence="1">Multi-pass membrane protein</topology>
    </subcellularLocation>
</comment>
<name>A0A660KPH6_9ROSI</name>
<dbReference type="Pfam" id="PF11744">
    <property type="entry name" value="ALMT"/>
    <property type="match status" value="1"/>
</dbReference>
<dbReference type="InterPro" id="IPR020966">
    <property type="entry name" value="ALMT"/>
</dbReference>
<dbReference type="EMBL" id="CM017324">
    <property type="protein sequence ID" value="KAE8037338.1"/>
    <property type="molecule type" value="Genomic_DNA"/>
</dbReference>
<keyword evidence="3" id="KW-1133">Transmembrane helix</keyword>
<evidence type="ECO:0000256" key="4">
    <source>
        <dbReference type="ARBA" id="ARBA00023136"/>
    </source>
</evidence>
<proteinExistence type="predicted"/>
<dbReference type="AlphaFoldDB" id="A0A660KPH6"/>
<evidence type="ECO:0000256" key="3">
    <source>
        <dbReference type="ARBA" id="ARBA00022989"/>
    </source>
</evidence>
<evidence type="ECO:0000256" key="2">
    <source>
        <dbReference type="ARBA" id="ARBA00022692"/>
    </source>
</evidence>
<keyword evidence="4" id="KW-0472">Membrane</keyword>
<dbReference type="OrthoDB" id="68611at2759"/>
<accession>A0A660KPH6</accession>
<protein>
    <submittedName>
        <fullName evidence="5">Uncharacterized protein</fullName>
    </submittedName>
</protein>
<evidence type="ECO:0000256" key="1">
    <source>
        <dbReference type="ARBA" id="ARBA00004141"/>
    </source>
</evidence>
<gene>
    <name evidence="5" type="ORF">FH972_009932</name>
</gene>